<dbReference type="KEGG" id="ttq:NIES37_50100"/>
<accession>A0A1Z4N5S5</accession>
<sequence>MNLYKRLLNLELWHDYYLGQPEPPESLPSNYDISGTLAVVPTLECLRSLRNLRWVFRPQPCGGSIFAQVVEVSPNVFKTLLKIDRPLRLTFWLVVRDRYFANFTNLPLTTTRQQIYYFSNVSGNQGQALFLTQPLSAYTANSEYSVGQLVSYAGKTLEALRYQASASAIPNDSDWQTLPNTQYVSQLDLLSRQRLERTYSINNANPGDRFRFTLVDINQQETYAKEVTISDQHTPGNDFAVNLNFAGQIPGRYRLLLNGAEVDEFVLFDPFAGRDAFALVEIAVNSNVVPTAFNFLQPDVDKTLIQPKTYVIRYKNRSTRWRYRYEKPHGFTADKLPDFELIDAKTYATKRPLGLRLQPDSLLTDGKDNPLPAPGVALIKPETKQPSGLTIYSDIHL</sequence>
<organism evidence="1 2">
    <name type="scientific">Tolypothrix tenuis PCC 7101</name>
    <dbReference type="NCBI Taxonomy" id="231146"/>
    <lineage>
        <taxon>Bacteria</taxon>
        <taxon>Bacillati</taxon>
        <taxon>Cyanobacteriota</taxon>
        <taxon>Cyanophyceae</taxon>
        <taxon>Nostocales</taxon>
        <taxon>Tolypothrichaceae</taxon>
        <taxon>Tolypothrix</taxon>
    </lineage>
</organism>
<dbReference type="AlphaFoldDB" id="A0A1Z4N5S5"/>
<reference evidence="1 2" key="1">
    <citation type="submission" date="2017-06" db="EMBL/GenBank/DDBJ databases">
        <title>Genome sequencing of cyanobaciteial culture collection at National Institute for Environmental Studies (NIES).</title>
        <authorList>
            <person name="Hirose Y."/>
            <person name="Shimura Y."/>
            <person name="Fujisawa T."/>
            <person name="Nakamura Y."/>
            <person name="Kawachi M."/>
        </authorList>
    </citation>
    <scope>NUCLEOTIDE SEQUENCE [LARGE SCALE GENOMIC DNA]</scope>
    <source>
        <strain evidence="1 2">NIES-37</strain>
    </source>
</reference>
<gene>
    <name evidence="1" type="ORF">NIES37_50100</name>
</gene>
<protein>
    <submittedName>
        <fullName evidence="1">Uncharacterized protein</fullName>
    </submittedName>
</protein>
<dbReference type="RefSeq" id="WP_096580303.1">
    <property type="nucleotide sequence ID" value="NZ_CAWNJS010000001.1"/>
</dbReference>
<evidence type="ECO:0000313" key="1">
    <source>
        <dbReference type="EMBL" id="BAZ01012.1"/>
    </source>
</evidence>
<keyword evidence="2" id="KW-1185">Reference proteome</keyword>
<dbReference type="EMBL" id="AP018248">
    <property type="protein sequence ID" value="BAZ01012.1"/>
    <property type="molecule type" value="Genomic_DNA"/>
</dbReference>
<dbReference type="Proteomes" id="UP000218785">
    <property type="component" value="Chromosome"/>
</dbReference>
<name>A0A1Z4N5S5_9CYAN</name>
<evidence type="ECO:0000313" key="2">
    <source>
        <dbReference type="Proteomes" id="UP000218785"/>
    </source>
</evidence>
<proteinExistence type="predicted"/>